<keyword evidence="5" id="KW-0539">Nucleus</keyword>
<evidence type="ECO:0000313" key="10">
    <source>
        <dbReference type="EMBL" id="KAL2650609.1"/>
    </source>
</evidence>
<evidence type="ECO:0000256" key="4">
    <source>
        <dbReference type="ARBA" id="ARBA00022829"/>
    </source>
</evidence>
<protein>
    <recommendedName>
        <fullName evidence="12">Double-strand-break repair protein rad21</fullName>
    </recommendedName>
</protein>
<dbReference type="Proteomes" id="UP001605036">
    <property type="component" value="Unassembled WGS sequence"/>
</dbReference>
<sequence>MPESQSDTKVEILPRDDCGGAVVSLSSVQQGVVDGTISSASLRAYLSLHLREMRYVQSRHVTCRTCLWNKQLDSESLALRRRKRGVTSGVICHPFILAKKGPLGTIWIAAHLERKLRKNQVTETNISASVDSILFPEVPIALRLSGHLLLGVVRIYSRKVNYLFHDCSEALVKIKQAFHAGAVDLPPEAATAPFHSITLPETFDLDEFEPLPDREMNLLHSNGGSDHHVTTREQITLQDPTEDSSYLDSQFGLDERFPEGDAPSTGIDFDEDLLDKPSRQASPDVEPLPEDHVPPTVMDHGIDYGQMDRMEAMDIDDDRHEPGTPALGMDLDYQPEFEDEHMNGEFGATDEREPDLHAEQIELDHFEPDLSKPDQLEPATPGTLELEQDEGEGGTAKDDEGEGGIAEQDEGEGGVAKQDEGEGELVDRPEKDIMEADDNELERGEKESSPSPPEDDFPAENNQEEDKHDEEEGKAGIEDAEGAVQEREEVDRREVDNTEDEGSKEDVPEYETVMTAVDVPNQEPDVFDIEQDMRKEMPSVMFRDQDEYMEERGTVLVEDREVGMDLEELRLPGQEGPSPATSPPMPEFNPDGLPGDDEVLASLLGGRSTPVLNLAPTPKKGAAVVMPRQKRGQRKRKIVMDMNTILPADVMREQLMNTDDIRRVRRKAPCSRQELWIVQKDTLGQQIFCEQSIPGLCSALHVLFQRVYVAGAAVLPLADNVEAEPTPGAVSPRPEEEIAPVNDVREEVREEHEASRFQFEPVAEDGKTQGAPSDVPSNADMELEQQEASVGGIPQQEVSVGEDPQQEASIGEINRQEIGVMNVDDGQDARIESRFMEQYEAGEVPQTAEEAAQTVVIEEKEVSDAGHVPAVVKDDETHLSPERTHEATQAAQEAENINLEDIHLAAEQEVTPATEEIDVNVVVSHAPEITIPAPEVIVPEPEPEAEPEAEPEPVLEAESIHAVENISEGMAGATLNLVSEPLAEAEPEMMPSDVLEYDRVEEQNVCVEGPDVHKTDEAKISLSPIQVEEAEPTEQEPAVEELGFLGDAGDPMFLAADDDDLFEETEDFQDGIDYGENKKSAQDNSGWSARTRAVGHYLRSTLESKHEYMRKRKEEGTPKLELEQILVGKSRKEAARMFFETLVLKTKDYIHVEQESPFGGIHISARPKLLKANF</sequence>
<dbReference type="FunFam" id="1.10.10.580:FF:000002">
    <property type="entry name" value="Sister chromatid cohesion 1 protein 4"/>
    <property type="match status" value="1"/>
</dbReference>
<dbReference type="EMBL" id="JBHFFA010000001">
    <property type="protein sequence ID" value="KAL2650609.1"/>
    <property type="molecule type" value="Genomic_DNA"/>
</dbReference>
<keyword evidence="3" id="KW-0131">Cell cycle</keyword>
<comment type="subcellular location">
    <subcellularLocation>
        <location evidence="1">Nucleus</location>
    </subcellularLocation>
</comment>
<keyword evidence="3" id="KW-0498">Mitosis</keyword>
<dbReference type="AlphaFoldDB" id="A0ABD1ZGQ0"/>
<dbReference type="SUPFAM" id="SSF46785">
    <property type="entry name" value="Winged helix' DNA-binding domain"/>
    <property type="match status" value="1"/>
</dbReference>
<dbReference type="InterPro" id="IPR039781">
    <property type="entry name" value="Rad21/Rec8-like"/>
</dbReference>
<comment type="subunit">
    <text evidence="6">Component of the cohesin complex.</text>
</comment>
<proteinExistence type="inferred from homology"/>
<comment type="caution">
    <text evidence="10">The sequence shown here is derived from an EMBL/GenBank/DDBJ whole genome shotgun (WGS) entry which is preliminary data.</text>
</comment>
<evidence type="ECO:0000256" key="3">
    <source>
        <dbReference type="ARBA" id="ARBA00022776"/>
    </source>
</evidence>
<dbReference type="CDD" id="cd21793">
    <property type="entry name" value="Rad21_Rec8_M_AtSYN1-like"/>
    <property type="match status" value="1"/>
</dbReference>
<evidence type="ECO:0000256" key="6">
    <source>
        <dbReference type="ARBA" id="ARBA00064543"/>
    </source>
</evidence>
<evidence type="ECO:0000256" key="7">
    <source>
        <dbReference type="SAM" id="MobiDB-lite"/>
    </source>
</evidence>
<dbReference type="InterPro" id="IPR036390">
    <property type="entry name" value="WH_DNA-bd_sf"/>
</dbReference>
<feature type="region of interest" description="Disordered" evidence="7">
    <location>
        <begin position="723"/>
        <end position="805"/>
    </location>
</feature>
<dbReference type="InterPro" id="IPR006910">
    <property type="entry name" value="Rad21_Rec8_N"/>
</dbReference>
<dbReference type="GO" id="GO:0005634">
    <property type="term" value="C:nucleus"/>
    <property type="evidence" value="ECO:0007669"/>
    <property type="project" value="UniProtKB-SubCell"/>
</dbReference>
<gene>
    <name evidence="10" type="ORF">R1flu_018737</name>
</gene>
<keyword evidence="4" id="KW-0159">Chromosome partition</keyword>
<dbReference type="PANTHER" id="PTHR12585:SF69">
    <property type="entry name" value="FI11703P"/>
    <property type="match status" value="1"/>
</dbReference>
<feature type="domain" description="Rad21/Rec8-like protein C-terminal eukaryotic" evidence="8">
    <location>
        <begin position="1119"/>
        <end position="1169"/>
    </location>
</feature>
<dbReference type="Gene3D" id="1.10.10.580">
    <property type="entry name" value="Structural maintenance of chromosome 1. Chain E"/>
    <property type="match status" value="1"/>
</dbReference>
<reference evidence="10 11" key="1">
    <citation type="submission" date="2024-09" db="EMBL/GenBank/DDBJ databases">
        <title>Chromosome-scale assembly of Riccia fluitans.</title>
        <authorList>
            <person name="Paukszto L."/>
            <person name="Sawicki J."/>
            <person name="Karawczyk K."/>
            <person name="Piernik-Szablinska J."/>
            <person name="Szczecinska M."/>
            <person name="Mazdziarz M."/>
        </authorList>
    </citation>
    <scope>NUCLEOTIDE SEQUENCE [LARGE SCALE GENOMIC DNA]</scope>
    <source>
        <strain evidence="10">Rf_01</strain>
        <tissue evidence="10">Aerial parts of the thallus</tissue>
    </source>
</reference>
<feature type="compositionally biased region" description="Polar residues" evidence="7">
    <location>
        <begin position="236"/>
        <end position="248"/>
    </location>
</feature>
<keyword evidence="11" id="KW-1185">Reference proteome</keyword>
<dbReference type="PANTHER" id="PTHR12585">
    <property type="entry name" value="SCC1 / RAD21 FAMILY MEMBER"/>
    <property type="match status" value="1"/>
</dbReference>
<feature type="compositionally biased region" description="Acidic residues" evidence="7">
    <location>
        <begin position="399"/>
        <end position="412"/>
    </location>
</feature>
<feature type="region of interest" description="Disordered" evidence="7">
    <location>
        <begin position="571"/>
        <end position="595"/>
    </location>
</feature>
<evidence type="ECO:0000256" key="1">
    <source>
        <dbReference type="ARBA" id="ARBA00004123"/>
    </source>
</evidence>
<evidence type="ECO:0000313" key="11">
    <source>
        <dbReference type="Proteomes" id="UP001605036"/>
    </source>
</evidence>
<feature type="region of interest" description="Disordered" evidence="7">
    <location>
        <begin position="236"/>
        <end position="296"/>
    </location>
</feature>
<feature type="region of interest" description="Disordered" evidence="7">
    <location>
        <begin position="364"/>
        <end position="524"/>
    </location>
</feature>
<evidence type="ECO:0000256" key="2">
    <source>
        <dbReference type="ARBA" id="ARBA00009870"/>
    </source>
</evidence>
<feature type="compositionally biased region" description="Basic and acidic residues" evidence="7">
    <location>
        <begin position="464"/>
        <end position="477"/>
    </location>
</feature>
<evidence type="ECO:0000256" key="5">
    <source>
        <dbReference type="ARBA" id="ARBA00023242"/>
    </source>
</evidence>
<dbReference type="InterPro" id="IPR006909">
    <property type="entry name" value="Rad21/Rec8_C_eu"/>
</dbReference>
<dbReference type="Pfam" id="PF04824">
    <property type="entry name" value="Rad21_Rec8"/>
    <property type="match status" value="1"/>
</dbReference>
<feature type="compositionally biased region" description="Basic and acidic residues" evidence="7">
    <location>
        <begin position="364"/>
        <end position="375"/>
    </location>
</feature>
<organism evidence="10 11">
    <name type="scientific">Riccia fluitans</name>
    <dbReference type="NCBI Taxonomy" id="41844"/>
    <lineage>
        <taxon>Eukaryota</taxon>
        <taxon>Viridiplantae</taxon>
        <taxon>Streptophyta</taxon>
        <taxon>Embryophyta</taxon>
        <taxon>Marchantiophyta</taxon>
        <taxon>Marchantiopsida</taxon>
        <taxon>Marchantiidae</taxon>
        <taxon>Marchantiales</taxon>
        <taxon>Ricciaceae</taxon>
        <taxon>Riccia</taxon>
    </lineage>
</organism>
<accession>A0ABD1ZGQ0</accession>
<evidence type="ECO:0000259" key="8">
    <source>
        <dbReference type="Pfam" id="PF04824"/>
    </source>
</evidence>
<feature type="domain" description="Rad21/Rec8-like protein N-terminal" evidence="9">
    <location>
        <begin position="95"/>
        <end position="189"/>
    </location>
</feature>
<dbReference type="Pfam" id="PF04825">
    <property type="entry name" value="Rad21_Rec8_N"/>
    <property type="match status" value="1"/>
</dbReference>
<evidence type="ECO:0000259" key="9">
    <source>
        <dbReference type="Pfam" id="PF04825"/>
    </source>
</evidence>
<feature type="compositionally biased region" description="Basic and acidic residues" evidence="7">
    <location>
        <begin position="743"/>
        <end position="755"/>
    </location>
</feature>
<keyword evidence="3" id="KW-0132">Cell division</keyword>
<dbReference type="InterPro" id="IPR023093">
    <property type="entry name" value="ScpA-like_C"/>
</dbReference>
<evidence type="ECO:0008006" key="12">
    <source>
        <dbReference type="Google" id="ProtNLM"/>
    </source>
</evidence>
<feature type="compositionally biased region" description="Basic and acidic residues" evidence="7">
    <location>
        <begin position="417"/>
        <end position="434"/>
    </location>
</feature>
<feature type="compositionally biased region" description="Basic and acidic residues" evidence="7">
    <location>
        <begin position="484"/>
        <end position="496"/>
    </location>
</feature>
<comment type="similarity">
    <text evidence="2">Belongs to the rad21 family.</text>
</comment>
<dbReference type="GO" id="GO:0007059">
    <property type="term" value="P:chromosome segregation"/>
    <property type="evidence" value="ECO:0007669"/>
    <property type="project" value="UniProtKB-KW"/>
</dbReference>
<name>A0ABD1ZGQ0_9MARC</name>